<dbReference type="GO" id="GO:0008195">
    <property type="term" value="F:phosphatidate phosphatase activity"/>
    <property type="evidence" value="ECO:0007669"/>
    <property type="project" value="TreeGrafter"/>
</dbReference>
<dbReference type="SMART" id="SM00014">
    <property type="entry name" value="acidPPc"/>
    <property type="match status" value="1"/>
</dbReference>
<comment type="subcellular location">
    <subcellularLocation>
        <location evidence="1">Membrane</location>
        <topology evidence="1">Multi-pass membrane protein</topology>
    </subcellularLocation>
</comment>
<feature type="transmembrane region" description="Helical" evidence="6">
    <location>
        <begin position="125"/>
        <end position="146"/>
    </location>
</feature>
<keyword evidence="9" id="KW-1185">Reference proteome</keyword>
<evidence type="ECO:0000256" key="1">
    <source>
        <dbReference type="ARBA" id="ARBA00004141"/>
    </source>
</evidence>
<evidence type="ECO:0000313" key="9">
    <source>
        <dbReference type="Proteomes" id="UP000799428"/>
    </source>
</evidence>
<dbReference type="EMBL" id="MU005764">
    <property type="protein sequence ID" value="KAF2715567.1"/>
    <property type="molecule type" value="Genomic_DNA"/>
</dbReference>
<dbReference type="GO" id="GO:0016020">
    <property type="term" value="C:membrane"/>
    <property type="evidence" value="ECO:0007669"/>
    <property type="project" value="UniProtKB-SubCell"/>
</dbReference>
<feature type="transmembrane region" description="Helical" evidence="6">
    <location>
        <begin position="89"/>
        <end position="113"/>
    </location>
</feature>
<name>A0A6G1KTB9_9PLEO</name>
<keyword evidence="3 6" id="KW-0812">Transmembrane</keyword>
<feature type="transmembrane region" description="Helical" evidence="6">
    <location>
        <begin position="257"/>
        <end position="276"/>
    </location>
</feature>
<accession>A0A6G1KTB9</accession>
<comment type="similarity">
    <text evidence="2">Belongs to the PA-phosphatase related phosphoesterase family.</text>
</comment>
<evidence type="ECO:0000256" key="3">
    <source>
        <dbReference type="ARBA" id="ARBA00022692"/>
    </source>
</evidence>
<sequence>MSDIELNKPPPEKPRRNLKSLISLPDRPTFRTFIRLCWLDILTQLLCTGLAFLLYKLAPPLAPKHFMVYPGMERSGVAMRYGKPYMKEYISTLVSAIVSVLVPLLVLLAVEAIRGGGFWEVNSAIMGLCSALATTTVFQAFLKFLIGGLRPNFLDICQPSIIHGYSGIGYGNIWHTPEDVCTGSPKDIREAQMSFPSGHSSAAFAGFGFLALYLNAKFKILAQAPHWKMLLFVAPWLIATLLAASKVVDYWHHWSDVIAGSIIGILMAHVAYRMVYRGVYDARVNHLPRRR</sequence>
<evidence type="ECO:0000313" key="8">
    <source>
        <dbReference type="EMBL" id="KAF2715567.1"/>
    </source>
</evidence>
<dbReference type="OrthoDB" id="10030083at2759"/>
<dbReference type="InterPro" id="IPR000326">
    <property type="entry name" value="PAP2/HPO"/>
</dbReference>
<keyword evidence="5 6" id="KW-0472">Membrane</keyword>
<feature type="transmembrane region" description="Helical" evidence="6">
    <location>
        <begin position="36"/>
        <end position="58"/>
    </location>
</feature>
<keyword evidence="4 6" id="KW-1133">Transmembrane helix</keyword>
<dbReference type="SUPFAM" id="SSF48317">
    <property type="entry name" value="Acid phosphatase/Vanadium-dependent haloperoxidase"/>
    <property type="match status" value="1"/>
</dbReference>
<proteinExistence type="inferred from homology"/>
<organism evidence="8 9">
    <name type="scientific">Pleomassaria siparia CBS 279.74</name>
    <dbReference type="NCBI Taxonomy" id="1314801"/>
    <lineage>
        <taxon>Eukaryota</taxon>
        <taxon>Fungi</taxon>
        <taxon>Dikarya</taxon>
        <taxon>Ascomycota</taxon>
        <taxon>Pezizomycotina</taxon>
        <taxon>Dothideomycetes</taxon>
        <taxon>Pleosporomycetidae</taxon>
        <taxon>Pleosporales</taxon>
        <taxon>Pleomassariaceae</taxon>
        <taxon>Pleomassaria</taxon>
    </lineage>
</organism>
<dbReference type="GO" id="GO:0046839">
    <property type="term" value="P:phospholipid dephosphorylation"/>
    <property type="evidence" value="ECO:0007669"/>
    <property type="project" value="TreeGrafter"/>
</dbReference>
<evidence type="ECO:0000256" key="5">
    <source>
        <dbReference type="ARBA" id="ARBA00023136"/>
    </source>
</evidence>
<feature type="transmembrane region" description="Helical" evidence="6">
    <location>
        <begin position="198"/>
        <end position="215"/>
    </location>
</feature>
<dbReference type="InterPro" id="IPR036938">
    <property type="entry name" value="PAP2/HPO_sf"/>
</dbReference>
<dbReference type="CDD" id="cd03390">
    <property type="entry name" value="PAP2_containing_1_like"/>
    <property type="match status" value="1"/>
</dbReference>
<dbReference type="InterPro" id="IPR043216">
    <property type="entry name" value="PAP-like"/>
</dbReference>
<evidence type="ECO:0000256" key="6">
    <source>
        <dbReference type="SAM" id="Phobius"/>
    </source>
</evidence>
<dbReference type="PANTHER" id="PTHR10165">
    <property type="entry name" value="LIPID PHOSPHATE PHOSPHATASE"/>
    <property type="match status" value="1"/>
</dbReference>
<dbReference type="PANTHER" id="PTHR10165:SF84">
    <property type="entry name" value="PHOSPHATIDIC ACID PHOSPHATASE BETA"/>
    <property type="match status" value="1"/>
</dbReference>
<dbReference type="AlphaFoldDB" id="A0A6G1KTB9"/>
<dbReference type="Proteomes" id="UP000799428">
    <property type="component" value="Unassembled WGS sequence"/>
</dbReference>
<feature type="domain" description="Phosphatidic acid phosphatase type 2/haloperoxidase" evidence="7">
    <location>
        <begin position="126"/>
        <end position="272"/>
    </location>
</feature>
<feature type="transmembrane region" description="Helical" evidence="6">
    <location>
        <begin position="227"/>
        <end position="245"/>
    </location>
</feature>
<evidence type="ECO:0000256" key="2">
    <source>
        <dbReference type="ARBA" id="ARBA00008816"/>
    </source>
</evidence>
<evidence type="ECO:0000256" key="4">
    <source>
        <dbReference type="ARBA" id="ARBA00022989"/>
    </source>
</evidence>
<dbReference type="GO" id="GO:0006644">
    <property type="term" value="P:phospholipid metabolic process"/>
    <property type="evidence" value="ECO:0007669"/>
    <property type="project" value="InterPro"/>
</dbReference>
<reference evidence="8" key="1">
    <citation type="journal article" date="2020" name="Stud. Mycol.">
        <title>101 Dothideomycetes genomes: a test case for predicting lifestyles and emergence of pathogens.</title>
        <authorList>
            <person name="Haridas S."/>
            <person name="Albert R."/>
            <person name="Binder M."/>
            <person name="Bloem J."/>
            <person name="Labutti K."/>
            <person name="Salamov A."/>
            <person name="Andreopoulos B."/>
            <person name="Baker S."/>
            <person name="Barry K."/>
            <person name="Bills G."/>
            <person name="Bluhm B."/>
            <person name="Cannon C."/>
            <person name="Castanera R."/>
            <person name="Culley D."/>
            <person name="Daum C."/>
            <person name="Ezra D."/>
            <person name="Gonzalez J."/>
            <person name="Henrissat B."/>
            <person name="Kuo A."/>
            <person name="Liang C."/>
            <person name="Lipzen A."/>
            <person name="Lutzoni F."/>
            <person name="Magnuson J."/>
            <person name="Mondo S."/>
            <person name="Nolan M."/>
            <person name="Ohm R."/>
            <person name="Pangilinan J."/>
            <person name="Park H.-J."/>
            <person name="Ramirez L."/>
            <person name="Alfaro M."/>
            <person name="Sun H."/>
            <person name="Tritt A."/>
            <person name="Yoshinaga Y."/>
            <person name="Zwiers L.-H."/>
            <person name="Turgeon B."/>
            <person name="Goodwin S."/>
            <person name="Spatafora J."/>
            <person name="Crous P."/>
            <person name="Grigoriev I."/>
        </authorList>
    </citation>
    <scope>NUCLEOTIDE SEQUENCE</scope>
    <source>
        <strain evidence="8">CBS 279.74</strain>
    </source>
</reference>
<dbReference type="Pfam" id="PF01569">
    <property type="entry name" value="PAP2"/>
    <property type="match status" value="1"/>
</dbReference>
<gene>
    <name evidence="8" type="ORF">K504DRAFT_365882</name>
</gene>
<dbReference type="Gene3D" id="1.20.144.10">
    <property type="entry name" value="Phosphatidic acid phosphatase type 2/haloperoxidase"/>
    <property type="match status" value="1"/>
</dbReference>
<protein>
    <submittedName>
        <fullName evidence="8">PAP2-domain-containing protein</fullName>
    </submittedName>
</protein>
<evidence type="ECO:0000259" key="7">
    <source>
        <dbReference type="SMART" id="SM00014"/>
    </source>
</evidence>